<evidence type="ECO:0000256" key="1">
    <source>
        <dbReference type="SAM" id="MobiDB-lite"/>
    </source>
</evidence>
<name>A0A7Z7NFJ0_XANCH</name>
<protein>
    <submittedName>
        <fullName evidence="2">Uncharacterized protein</fullName>
    </submittedName>
</protein>
<dbReference type="Proteomes" id="UP000234345">
    <property type="component" value="Unassembled WGS sequence"/>
</dbReference>
<evidence type="ECO:0000313" key="2">
    <source>
        <dbReference type="EMBL" id="SOO22738.1"/>
    </source>
</evidence>
<accession>A0A7Z7NFJ0</accession>
<feature type="region of interest" description="Disordered" evidence="1">
    <location>
        <begin position="1"/>
        <end position="42"/>
    </location>
</feature>
<dbReference type="EMBL" id="OCZC01000043">
    <property type="protein sequence ID" value="SOO22738.1"/>
    <property type="molecule type" value="Genomic_DNA"/>
</dbReference>
<comment type="caution">
    <text evidence="2">The sequence shown here is derived from an EMBL/GenBank/DDBJ whole genome shotgun (WGS) entry which is preliminary data.</text>
</comment>
<evidence type="ECO:0000313" key="3">
    <source>
        <dbReference type="Proteomes" id="UP000234345"/>
    </source>
</evidence>
<gene>
    <name evidence="2" type="ORF">XFF6991_150502</name>
</gene>
<dbReference type="AlphaFoldDB" id="A0A7Z7NFJ0"/>
<organism evidence="2 3">
    <name type="scientific">Xanthomonas campestris pv. phaseoli</name>
    <dbReference type="NCBI Taxonomy" id="317013"/>
    <lineage>
        <taxon>Bacteria</taxon>
        <taxon>Pseudomonadati</taxon>
        <taxon>Pseudomonadota</taxon>
        <taxon>Gammaproteobacteria</taxon>
        <taxon>Lysobacterales</taxon>
        <taxon>Lysobacteraceae</taxon>
        <taxon>Xanthomonas</taxon>
    </lineage>
</organism>
<sequence>MQRVRSAGRTQTGTAYPAAIPPLPPVLGERGKTKPAPMQGIRPRPKVELSLILAAQARHRRHLHLRLTLGFDQPVLLDHPAREQATLQPG</sequence>
<proteinExistence type="predicted"/>
<reference evidence="2 3" key="1">
    <citation type="submission" date="2017-10" db="EMBL/GenBank/DDBJ databases">
        <authorList>
            <person name="Regsiter A."/>
            <person name="William W."/>
        </authorList>
    </citation>
    <scope>NUCLEOTIDE SEQUENCE [LARGE SCALE GENOMIC DNA]</scope>
    <source>
        <strain evidence="2 3">CFBP6991</strain>
    </source>
</reference>